<keyword evidence="2" id="KW-0732">Signal</keyword>
<evidence type="ECO:0000256" key="1">
    <source>
        <dbReference type="SAM" id="MobiDB-lite"/>
    </source>
</evidence>
<organism evidence="3 4">
    <name type="scientific">Acinonyx jubatus</name>
    <name type="common">Cheetah</name>
    <dbReference type="NCBI Taxonomy" id="32536"/>
    <lineage>
        <taxon>Eukaryota</taxon>
        <taxon>Metazoa</taxon>
        <taxon>Chordata</taxon>
        <taxon>Craniata</taxon>
        <taxon>Vertebrata</taxon>
        <taxon>Euteleostomi</taxon>
        <taxon>Mammalia</taxon>
        <taxon>Eutheria</taxon>
        <taxon>Laurasiatheria</taxon>
        <taxon>Carnivora</taxon>
        <taxon>Feliformia</taxon>
        <taxon>Felidae</taxon>
        <taxon>Felinae</taxon>
        <taxon>Acinonyx</taxon>
    </lineage>
</organism>
<dbReference type="Proteomes" id="UP001652583">
    <property type="component" value="Chromosome C2"/>
</dbReference>
<dbReference type="RefSeq" id="XP_053076562.1">
    <property type="nucleotide sequence ID" value="XM_053220587.1"/>
</dbReference>
<feature type="chain" id="PRO_5045074800" evidence="2">
    <location>
        <begin position="20"/>
        <end position="232"/>
    </location>
</feature>
<gene>
    <name evidence="4" type="primary">LOC128315116</name>
</gene>
<reference evidence="4" key="1">
    <citation type="submission" date="2025-08" db="UniProtKB">
        <authorList>
            <consortium name="RefSeq"/>
        </authorList>
    </citation>
    <scope>IDENTIFICATION</scope>
    <source>
        <tissue evidence="4">Blood</tissue>
    </source>
</reference>
<evidence type="ECO:0000313" key="4">
    <source>
        <dbReference type="RefSeq" id="XP_053076562.1"/>
    </source>
</evidence>
<feature type="region of interest" description="Disordered" evidence="1">
    <location>
        <begin position="195"/>
        <end position="232"/>
    </location>
</feature>
<evidence type="ECO:0000313" key="3">
    <source>
        <dbReference type="Proteomes" id="UP001652583"/>
    </source>
</evidence>
<proteinExistence type="predicted"/>
<accession>A0ABM3PY09</accession>
<protein>
    <submittedName>
        <fullName evidence="4">Uncharacterized protein LOC128315116</fullName>
    </submittedName>
</protein>
<sequence>MALLSLLGWMVVALVVVFAHVREPREWRHPATLSTIGTLFSRISHGKPVVCLWLPSASRFYTVCDQAPGSTSHLSFISDAAVFPDLLLLRDRGSDLLRPSAGGSHRAVAGCGPRSGTFTDVLLPMPRLWPGASASQRKFAPSCGRSVSGTMANHNTHLAPGFTPDDPVLAPVNVVVLPGLPGSCLWGTPQPLPDVLPAGEPTLPCGPKNPGLRSAPGDSSFSPEHLQEPSEF</sequence>
<evidence type="ECO:0000256" key="2">
    <source>
        <dbReference type="SAM" id="SignalP"/>
    </source>
</evidence>
<keyword evidence="3" id="KW-1185">Reference proteome</keyword>
<dbReference type="GeneID" id="128315116"/>
<name>A0ABM3PY09_ACIJB</name>
<feature type="signal peptide" evidence="2">
    <location>
        <begin position="1"/>
        <end position="19"/>
    </location>
</feature>